<dbReference type="Proteomes" id="UP000054683">
    <property type="component" value="Unassembled WGS sequence"/>
</dbReference>
<dbReference type="RefSeq" id="WP_156529201.1">
    <property type="nucleotide sequence ID" value="NZ_FCOK02000142.1"/>
</dbReference>
<organism evidence="1 2">
    <name type="scientific">Caballeronia udeis</name>
    <dbReference type="NCBI Taxonomy" id="1232866"/>
    <lineage>
        <taxon>Bacteria</taxon>
        <taxon>Pseudomonadati</taxon>
        <taxon>Pseudomonadota</taxon>
        <taxon>Betaproteobacteria</taxon>
        <taxon>Burkholderiales</taxon>
        <taxon>Burkholderiaceae</taxon>
        <taxon>Caballeronia</taxon>
    </lineage>
</organism>
<sequence length="49" mass="5327">MTSDINIFSDPPMQAEIDGNLRADSRRLTTGQKIAPGPGVLGLEVLFHF</sequence>
<dbReference type="AlphaFoldDB" id="A0A158JY77"/>
<reference evidence="1 2" key="1">
    <citation type="submission" date="2016-01" db="EMBL/GenBank/DDBJ databases">
        <authorList>
            <person name="Oliw E.H."/>
        </authorList>
    </citation>
    <scope>NUCLEOTIDE SEQUENCE [LARGE SCALE GENOMIC DNA]</scope>
    <source>
        <strain evidence="1">LMG 27134</strain>
    </source>
</reference>
<gene>
    <name evidence="1" type="ORF">AWB69_09079</name>
</gene>
<proteinExistence type="predicted"/>
<name>A0A158JY77_9BURK</name>
<protein>
    <submittedName>
        <fullName evidence="1">Uncharacterized protein</fullName>
    </submittedName>
</protein>
<dbReference type="OrthoDB" id="8964406at2"/>
<evidence type="ECO:0000313" key="2">
    <source>
        <dbReference type="Proteomes" id="UP000054683"/>
    </source>
</evidence>
<evidence type="ECO:0000313" key="1">
    <source>
        <dbReference type="EMBL" id="SAL73806.1"/>
    </source>
</evidence>
<dbReference type="EMBL" id="FCOK02000142">
    <property type="protein sequence ID" value="SAL73806.1"/>
    <property type="molecule type" value="Genomic_DNA"/>
</dbReference>
<accession>A0A158JY77</accession>